<dbReference type="EMBL" id="MT141290">
    <property type="protein sequence ID" value="QJA57755.1"/>
    <property type="molecule type" value="Genomic_DNA"/>
</dbReference>
<evidence type="ECO:0000313" key="1">
    <source>
        <dbReference type="EMBL" id="QJA57755.1"/>
    </source>
</evidence>
<evidence type="ECO:0008006" key="2">
    <source>
        <dbReference type="Google" id="ProtNLM"/>
    </source>
</evidence>
<reference evidence="1" key="1">
    <citation type="submission" date="2020-03" db="EMBL/GenBank/DDBJ databases">
        <title>The deep terrestrial virosphere.</title>
        <authorList>
            <person name="Holmfeldt K."/>
            <person name="Nilsson E."/>
            <person name="Simone D."/>
            <person name="Lopez-Fernandez M."/>
            <person name="Wu X."/>
            <person name="de Brujin I."/>
            <person name="Lundin D."/>
            <person name="Andersson A."/>
            <person name="Bertilsson S."/>
            <person name="Dopson M."/>
        </authorList>
    </citation>
    <scope>NUCLEOTIDE SEQUENCE</scope>
    <source>
        <strain evidence="1">MM415B01568</strain>
    </source>
</reference>
<dbReference type="AlphaFoldDB" id="A0A6M3IK78"/>
<organism evidence="1">
    <name type="scientific">viral metagenome</name>
    <dbReference type="NCBI Taxonomy" id="1070528"/>
    <lineage>
        <taxon>unclassified sequences</taxon>
        <taxon>metagenomes</taxon>
        <taxon>organismal metagenomes</taxon>
    </lineage>
</organism>
<sequence length="160" mass="18515">MQLKLNHDEVVGLLESLKRDKDRLLKDSRSWRIVSSVIKKLETECLGRKTPGSRNRQKGHDWERQVVNEFKALGFKDAMSSRAGDRFKDSQGIDILNVPINVQCKRHHNFCSPVEPLKDMPLRGKVNVVFMKIDSVKQGVKEEYAILTTDHFYFMLKGML</sequence>
<protein>
    <recommendedName>
        <fullName evidence="2">Restriction endonuclease</fullName>
    </recommendedName>
</protein>
<proteinExistence type="predicted"/>
<name>A0A6M3IK78_9ZZZZ</name>
<gene>
    <name evidence="1" type="ORF">MM415B01568_0014</name>
</gene>
<accession>A0A6M3IK78</accession>